<comment type="caution">
    <text evidence="6">The sequence shown here is derived from an EMBL/GenBank/DDBJ whole genome shotgun (WGS) entry which is preliminary data.</text>
</comment>
<feature type="domain" description="RNA polymerase sigma factor 70 region 4 type 2" evidence="5">
    <location>
        <begin position="132"/>
        <end position="183"/>
    </location>
</feature>
<sequence>MSLKNSFNDCDDSELWDNFRNNNLEAFTVLFFRHYAFLFRTGKQMRLEEELVKDTLQEFFEYLWQHRQNLGEAKFPKLYLVKSFKRLLLNKITKSSVLVSVSDFDELKILEQEPSVEKILIEQQENQRQLIRLQEEIKKLPERQQEALHLKYFCEMDYDQISSTLNISYQSSRNLIHKAVQKLRESFTLRF</sequence>
<dbReference type="EMBL" id="VWSF01000006">
    <property type="protein sequence ID" value="KAA5546807.1"/>
    <property type="molecule type" value="Genomic_DNA"/>
</dbReference>
<dbReference type="PANTHER" id="PTHR43133">
    <property type="entry name" value="RNA POLYMERASE ECF-TYPE SIGMA FACTO"/>
    <property type="match status" value="1"/>
</dbReference>
<dbReference type="AlphaFoldDB" id="A0A5M6DGX4"/>
<accession>A0A5M6DGX4</accession>
<dbReference type="RefSeq" id="WP_150088408.1">
    <property type="nucleotide sequence ID" value="NZ_VWSF01000006.1"/>
</dbReference>
<evidence type="ECO:0000256" key="3">
    <source>
        <dbReference type="ARBA" id="ARBA00023082"/>
    </source>
</evidence>
<dbReference type="SUPFAM" id="SSF88659">
    <property type="entry name" value="Sigma3 and sigma4 domains of RNA polymerase sigma factors"/>
    <property type="match status" value="1"/>
</dbReference>
<dbReference type="GO" id="GO:0003677">
    <property type="term" value="F:DNA binding"/>
    <property type="evidence" value="ECO:0007669"/>
    <property type="project" value="InterPro"/>
</dbReference>
<evidence type="ECO:0000259" key="5">
    <source>
        <dbReference type="Pfam" id="PF08281"/>
    </source>
</evidence>
<dbReference type="InterPro" id="IPR013324">
    <property type="entry name" value="RNA_pol_sigma_r3/r4-like"/>
</dbReference>
<dbReference type="PANTHER" id="PTHR43133:SF46">
    <property type="entry name" value="RNA POLYMERASE SIGMA-70 FACTOR ECF SUBFAMILY"/>
    <property type="match status" value="1"/>
</dbReference>
<keyword evidence="4" id="KW-0804">Transcription</keyword>
<dbReference type="InterPro" id="IPR014284">
    <property type="entry name" value="RNA_pol_sigma-70_dom"/>
</dbReference>
<evidence type="ECO:0000256" key="2">
    <source>
        <dbReference type="ARBA" id="ARBA00023015"/>
    </source>
</evidence>
<dbReference type="SUPFAM" id="SSF88946">
    <property type="entry name" value="Sigma2 domain of RNA polymerase sigma factors"/>
    <property type="match status" value="1"/>
</dbReference>
<organism evidence="6 7">
    <name type="scientific">Adhaeribacter rhizoryzae</name>
    <dbReference type="NCBI Taxonomy" id="2607907"/>
    <lineage>
        <taxon>Bacteria</taxon>
        <taxon>Pseudomonadati</taxon>
        <taxon>Bacteroidota</taxon>
        <taxon>Cytophagia</taxon>
        <taxon>Cytophagales</taxon>
        <taxon>Hymenobacteraceae</taxon>
        <taxon>Adhaeribacter</taxon>
    </lineage>
</organism>
<evidence type="ECO:0000256" key="1">
    <source>
        <dbReference type="ARBA" id="ARBA00010641"/>
    </source>
</evidence>
<gene>
    <name evidence="6" type="ORF">F0145_10780</name>
</gene>
<dbReference type="Gene3D" id="1.10.10.10">
    <property type="entry name" value="Winged helix-like DNA-binding domain superfamily/Winged helix DNA-binding domain"/>
    <property type="match status" value="1"/>
</dbReference>
<dbReference type="Proteomes" id="UP000323426">
    <property type="component" value="Unassembled WGS sequence"/>
</dbReference>
<proteinExistence type="inferred from homology"/>
<keyword evidence="2" id="KW-0805">Transcription regulation</keyword>
<comment type="similarity">
    <text evidence="1">Belongs to the sigma-70 factor family. ECF subfamily.</text>
</comment>
<dbReference type="InterPro" id="IPR013249">
    <property type="entry name" value="RNA_pol_sigma70_r4_t2"/>
</dbReference>
<dbReference type="GO" id="GO:0006352">
    <property type="term" value="P:DNA-templated transcription initiation"/>
    <property type="evidence" value="ECO:0007669"/>
    <property type="project" value="InterPro"/>
</dbReference>
<dbReference type="Pfam" id="PF08281">
    <property type="entry name" value="Sigma70_r4_2"/>
    <property type="match status" value="1"/>
</dbReference>
<dbReference type="GO" id="GO:0016987">
    <property type="term" value="F:sigma factor activity"/>
    <property type="evidence" value="ECO:0007669"/>
    <property type="project" value="UniProtKB-KW"/>
</dbReference>
<dbReference type="InterPro" id="IPR036388">
    <property type="entry name" value="WH-like_DNA-bd_sf"/>
</dbReference>
<dbReference type="InterPro" id="IPR039425">
    <property type="entry name" value="RNA_pol_sigma-70-like"/>
</dbReference>
<reference evidence="6 7" key="1">
    <citation type="submission" date="2019-09" db="EMBL/GenBank/DDBJ databases">
        <title>Genome sequence and assembly of Adhaeribacter sp.</title>
        <authorList>
            <person name="Chhetri G."/>
        </authorList>
    </citation>
    <scope>NUCLEOTIDE SEQUENCE [LARGE SCALE GENOMIC DNA]</scope>
    <source>
        <strain evidence="6 7">DK36</strain>
    </source>
</reference>
<dbReference type="Gene3D" id="1.10.1740.10">
    <property type="match status" value="1"/>
</dbReference>
<protein>
    <submittedName>
        <fullName evidence="6">Sigma-70 family RNA polymerase sigma factor</fullName>
    </submittedName>
</protein>
<dbReference type="NCBIfam" id="TIGR02937">
    <property type="entry name" value="sigma70-ECF"/>
    <property type="match status" value="1"/>
</dbReference>
<keyword evidence="7" id="KW-1185">Reference proteome</keyword>
<evidence type="ECO:0000313" key="7">
    <source>
        <dbReference type="Proteomes" id="UP000323426"/>
    </source>
</evidence>
<name>A0A5M6DGX4_9BACT</name>
<evidence type="ECO:0000313" key="6">
    <source>
        <dbReference type="EMBL" id="KAA5546807.1"/>
    </source>
</evidence>
<dbReference type="InterPro" id="IPR013325">
    <property type="entry name" value="RNA_pol_sigma_r2"/>
</dbReference>
<dbReference type="CDD" id="cd06171">
    <property type="entry name" value="Sigma70_r4"/>
    <property type="match status" value="1"/>
</dbReference>
<keyword evidence="3" id="KW-0731">Sigma factor</keyword>
<evidence type="ECO:0000256" key="4">
    <source>
        <dbReference type="ARBA" id="ARBA00023163"/>
    </source>
</evidence>